<organism evidence="1 2">
    <name type="scientific">Candidatus Bilophila faecipullorum</name>
    <dbReference type="NCBI Taxonomy" id="2838482"/>
    <lineage>
        <taxon>Bacteria</taxon>
        <taxon>Pseudomonadati</taxon>
        <taxon>Thermodesulfobacteriota</taxon>
        <taxon>Desulfovibrionia</taxon>
        <taxon>Desulfovibrionales</taxon>
        <taxon>Desulfovibrionaceae</taxon>
        <taxon>Bilophila</taxon>
    </lineage>
</organism>
<comment type="caution">
    <text evidence="1">The sequence shown here is derived from an EMBL/GenBank/DDBJ whole genome shotgun (WGS) entry which is preliminary data.</text>
</comment>
<proteinExistence type="predicted"/>
<dbReference type="InterPro" id="IPR008861">
    <property type="entry name" value="GpX-like"/>
</dbReference>
<dbReference type="Pfam" id="PF05489">
    <property type="entry name" value="Phage_tail_X"/>
    <property type="match status" value="1"/>
</dbReference>
<evidence type="ECO:0000313" key="2">
    <source>
        <dbReference type="Proteomes" id="UP000824264"/>
    </source>
</evidence>
<name>A0A9D1QXV1_9BACT</name>
<dbReference type="Proteomes" id="UP000824264">
    <property type="component" value="Unassembled WGS sequence"/>
</dbReference>
<reference evidence="1" key="1">
    <citation type="journal article" date="2021" name="PeerJ">
        <title>Extensive microbial diversity within the chicken gut microbiome revealed by metagenomics and culture.</title>
        <authorList>
            <person name="Gilroy R."/>
            <person name="Ravi A."/>
            <person name="Getino M."/>
            <person name="Pursley I."/>
            <person name="Horton D.L."/>
            <person name="Alikhan N.F."/>
            <person name="Baker D."/>
            <person name="Gharbi K."/>
            <person name="Hall N."/>
            <person name="Watson M."/>
            <person name="Adriaenssens E.M."/>
            <person name="Foster-Nyarko E."/>
            <person name="Jarju S."/>
            <person name="Secka A."/>
            <person name="Antonio M."/>
            <person name="Oren A."/>
            <person name="Chaudhuri R.R."/>
            <person name="La Ragione R."/>
            <person name="Hildebrand F."/>
            <person name="Pallen M.J."/>
        </authorList>
    </citation>
    <scope>NUCLEOTIDE SEQUENCE</scope>
    <source>
        <strain evidence="1">ChiSxjej5B17-1746</strain>
    </source>
</reference>
<evidence type="ECO:0000313" key="1">
    <source>
        <dbReference type="EMBL" id="HIW77614.1"/>
    </source>
</evidence>
<sequence length="71" mass="7602">MIHLTTEGERWDTIAWRYYGSVNEAGRIMKANPGVPLVPVLPGGIRLSIPVVDAATIDETAALPPWCGGAE</sequence>
<dbReference type="AlphaFoldDB" id="A0A9D1QXV1"/>
<protein>
    <submittedName>
        <fullName evidence="1">Tail protein X</fullName>
    </submittedName>
</protein>
<dbReference type="EMBL" id="DXGI01000017">
    <property type="protein sequence ID" value="HIW77614.1"/>
    <property type="molecule type" value="Genomic_DNA"/>
</dbReference>
<gene>
    <name evidence="1" type="ORF">H9874_00505</name>
</gene>
<accession>A0A9D1QXV1</accession>
<reference evidence="1" key="2">
    <citation type="submission" date="2021-04" db="EMBL/GenBank/DDBJ databases">
        <authorList>
            <person name="Gilroy R."/>
        </authorList>
    </citation>
    <scope>NUCLEOTIDE SEQUENCE</scope>
    <source>
        <strain evidence="1">ChiSxjej5B17-1746</strain>
    </source>
</reference>